<dbReference type="Pfam" id="PF01885">
    <property type="entry name" value="PTS_2-RNA"/>
    <property type="match status" value="1"/>
</dbReference>
<dbReference type="OrthoDB" id="24376at2157"/>
<dbReference type="Proteomes" id="UP000066529">
    <property type="component" value="Chromosome"/>
</dbReference>
<comment type="similarity">
    <text evidence="1 5">Belongs to the KptA/TPT1 family.</text>
</comment>
<dbReference type="STRING" id="523844.MSTHT_1806"/>
<dbReference type="RefSeq" id="WP_048167574.1">
    <property type="nucleotide sequence ID" value="NZ_CP009501.1"/>
</dbReference>
<dbReference type="GO" id="GO:0000215">
    <property type="term" value="F:tRNA 2'-phosphotransferase activity"/>
    <property type="evidence" value="ECO:0007669"/>
    <property type="project" value="TreeGrafter"/>
</dbReference>
<dbReference type="InterPro" id="IPR042081">
    <property type="entry name" value="RNA_2'-PTrans_C"/>
</dbReference>
<dbReference type="InterPro" id="IPR002745">
    <property type="entry name" value="Ptrans_KptA/Tpt1"/>
</dbReference>
<sequence>MIRKCTEHGYFRGGSCLQCKRPGRYLLDDSKEEKLGRFVSGTLRHFPASAGVEMDMFGWVNINDFYDVMRKRYNWMKKEYLYALVESDEKGRYEIRNSKIRARYGHSVNIDLDYKESDYPYLYYGASPEEVDVLLENGIFPVKQRYVHLSTSYEKALEVALIHTENPIILQIDAFKAQEDGISLKIATDDIVLTEKIPPEYLYVIED</sequence>
<dbReference type="KEGG" id="mthr:MSTHT_1806"/>
<comment type="function">
    <text evidence="4 5">Removes the 2'-phosphate from RNA via an intermediate in which the phosphate is ADP-ribosylated by NAD followed by a presumed transesterification to release the RNA and generate ADP-ribose 1''-2''-cyclic phosphate (APPR&gt;P). May function as an ADP-ribosylase.</text>
</comment>
<evidence type="ECO:0000313" key="7">
    <source>
        <dbReference type="Proteomes" id="UP000066529"/>
    </source>
</evidence>
<keyword evidence="2 5" id="KW-0808">Transferase</keyword>
<dbReference type="GO" id="GO:0006388">
    <property type="term" value="P:tRNA splicing, via endonucleolytic cleavage and ligation"/>
    <property type="evidence" value="ECO:0007669"/>
    <property type="project" value="UniProtKB-UniRule"/>
</dbReference>
<dbReference type="InterPro" id="IPR022928">
    <property type="entry name" value="RNA_2'-PTrans_KptA"/>
</dbReference>
<proteinExistence type="inferred from homology"/>
<evidence type="ECO:0000256" key="2">
    <source>
        <dbReference type="ARBA" id="ARBA00022679"/>
    </source>
</evidence>
<evidence type="ECO:0000256" key="1">
    <source>
        <dbReference type="ARBA" id="ARBA00009836"/>
    </source>
</evidence>
<keyword evidence="3 5" id="KW-0520">NAD</keyword>
<evidence type="ECO:0000256" key="3">
    <source>
        <dbReference type="ARBA" id="ARBA00023027"/>
    </source>
</evidence>
<dbReference type="HOGENOM" id="CLU_052998_4_1_2"/>
<dbReference type="Gene3D" id="3.20.170.30">
    <property type="match status" value="1"/>
</dbReference>
<accession>A0A0E3H965</accession>
<dbReference type="Gene3D" id="1.10.10.970">
    <property type="entry name" value="RNA 2'-phosphotransferase, Tpt1/KptA family, N-terminal domain"/>
    <property type="match status" value="1"/>
</dbReference>
<evidence type="ECO:0000313" key="6">
    <source>
        <dbReference type="EMBL" id="AKB13564.1"/>
    </source>
</evidence>
<organism evidence="6 7">
    <name type="scientific">Methanosarcina thermophila (strain ATCC 43570 / DSM 1825 / OCM 12 / VKM B-1830 / TM-1)</name>
    <dbReference type="NCBI Taxonomy" id="523844"/>
    <lineage>
        <taxon>Archaea</taxon>
        <taxon>Methanobacteriati</taxon>
        <taxon>Methanobacteriota</taxon>
        <taxon>Stenosarchaea group</taxon>
        <taxon>Methanomicrobia</taxon>
        <taxon>Methanosarcinales</taxon>
        <taxon>Methanosarcinaceae</taxon>
        <taxon>Methanosarcina</taxon>
    </lineage>
</organism>
<dbReference type="HAMAP" id="MF_00299">
    <property type="entry name" value="KptA"/>
    <property type="match status" value="1"/>
</dbReference>
<dbReference type="InterPro" id="IPR042080">
    <property type="entry name" value="RNA_2'-PTrans_N"/>
</dbReference>
<dbReference type="AlphaFoldDB" id="A0A0E3H965"/>
<evidence type="ECO:0000256" key="5">
    <source>
        <dbReference type="HAMAP-Rule" id="MF_00299"/>
    </source>
</evidence>
<dbReference type="GeneID" id="41602820"/>
<dbReference type="EMBL" id="CP009501">
    <property type="protein sequence ID" value="AKB13564.1"/>
    <property type="molecule type" value="Genomic_DNA"/>
</dbReference>
<dbReference type="NCBIfam" id="NF002015">
    <property type="entry name" value="PRK00819.1-5"/>
    <property type="match status" value="1"/>
</dbReference>
<dbReference type="PATRIC" id="fig|523844.20.peg.2231"/>
<reference evidence="6 7" key="1">
    <citation type="submission" date="2014-07" db="EMBL/GenBank/DDBJ databases">
        <title>Methanogenic archaea and the global carbon cycle.</title>
        <authorList>
            <person name="Henriksen J.R."/>
            <person name="Luke J."/>
            <person name="Reinhart S."/>
            <person name="Benedict M.N."/>
            <person name="Youngblut N.D."/>
            <person name="Metcalf M.E."/>
            <person name="Whitaker R.J."/>
            <person name="Metcalf W.W."/>
        </authorList>
    </citation>
    <scope>NUCLEOTIDE SEQUENCE [LARGE SCALE GENOMIC DNA]</scope>
    <source>
        <strain evidence="7">ATCC 43570 / DSM 1825 / OCM 12 / VKM B-1830 / TM-1</strain>
    </source>
</reference>
<gene>
    <name evidence="5" type="primary">kptA</name>
    <name evidence="6" type="ORF">MSTHT_1806</name>
</gene>
<name>A0A0E3H965_METTT</name>
<evidence type="ECO:0000256" key="4">
    <source>
        <dbReference type="ARBA" id="ARBA00025212"/>
    </source>
</evidence>
<dbReference type="GO" id="GO:0003950">
    <property type="term" value="F:NAD+ poly-ADP-ribosyltransferase activity"/>
    <property type="evidence" value="ECO:0007669"/>
    <property type="project" value="InterPro"/>
</dbReference>
<dbReference type="PANTHER" id="PTHR12684">
    <property type="entry name" value="PUTATIVE PHOSPHOTRANSFERASE"/>
    <property type="match status" value="1"/>
</dbReference>
<protein>
    <recommendedName>
        <fullName evidence="5">Probable RNA 2'-phosphotransferase</fullName>
        <ecNumber evidence="5">2.7.1.-</ecNumber>
    </recommendedName>
</protein>
<dbReference type="EC" id="2.7.1.-" evidence="5"/>
<dbReference type="SUPFAM" id="SSF56399">
    <property type="entry name" value="ADP-ribosylation"/>
    <property type="match status" value="1"/>
</dbReference>
<dbReference type="PANTHER" id="PTHR12684:SF2">
    <property type="entry name" value="TRNA 2'-PHOSPHOTRANSFERASE 1"/>
    <property type="match status" value="1"/>
</dbReference>